<gene>
    <name evidence="2" type="ORF">HID58_023332</name>
    <name evidence="1" type="ORF">HID58_049687</name>
</gene>
<organism evidence="2 3">
    <name type="scientific">Brassica napus</name>
    <name type="common">Rape</name>
    <dbReference type="NCBI Taxonomy" id="3708"/>
    <lineage>
        <taxon>Eukaryota</taxon>
        <taxon>Viridiplantae</taxon>
        <taxon>Streptophyta</taxon>
        <taxon>Embryophyta</taxon>
        <taxon>Tracheophyta</taxon>
        <taxon>Spermatophyta</taxon>
        <taxon>Magnoliopsida</taxon>
        <taxon>eudicotyledons</taxon>
        <taxon>Gunneridae</taxon>
        <taxon>Pentapetalae</taxon>
        <taxon>rosids</taxon>
        <taxon>malvids</taxon>
        <taxon>Brassicales</taxon>
        <taxon>Brassicaceae</taxon>
        <taxon>Brassiceae</taxon>
        <taxon>Brassica</taxon>
    </lineage>
</organism>
<sequence length="190" mass="21467">MECIDSSSLTTVLTPLTQSKQDSSFNSSSLITRRRWLYSYKKVLLTHTGSTPSNRKARCTLLLGSTLHVATKNSKVSLILISKRMYRVGFVCSMNWLLHFLKITELGPRPKGYCVSPKIVGGGSSWQQLFSELQHFYNELVEYKLILDKAGDFLLQPEVLPLNREQSVGPTKQVKLGFLIGLVPRESLWC</sequence>
<reference evidence="2 3" key="1">
    <citation type="submission" date="2021-05" db="EMBL/GenBank/DDBJ databases">
        <title>Genome Assembly of Synthetic Allotetraploid Brassica napus Reveals Homoeologous Exchanges between Subgenomes.</title>
        <authorList>
            <person name="Davis J.T."/>
        </authorList>
    </citation>
    <scope>NUCLEOTIDE SEQUENCE [LARGE SCALE GENOMIC DNA]</scope>
    <source>
        <strain evidence="3">cv. Da-Ae</strain>
        <tissue evidence="2">Seedling</tissue>
    </source>
</reference>
<name>A0ABQ8D1V4_BRANA</name>
<dbReference type="EMBL" id="JAGKQM010000006">
    <property type="protein sequence ID" value="KAH0923314.1"/>
    <property type="molecule type" value="Genomic_DNA"/>
</dbReference>
<evidence type="ECO:0000313" key="2">
    <source>
        <dbReference type="EMBL" id="KAH0923314.1"/>
    </source>
</evidence>
<dbReference type="EMBL" id="JAGKQM010000012">
    <property type="protein sequence ID" value="KAH0900119.1"/>
    <property type="molecule type" value="Genomic_DNA"/>
</dbReference>
<keyword evidence="3" id="KW-1185">Reference proteome</keyword>
<evidence type="ECO:0000313" key="1">
    <source>
        <dbReference type="EMBL" id="KAH0900119.1"/>
    </source>
</evidence>
<accession>A0ABQ8D1V4</accession>
<dbReference type="Proteomes" id="UP000824890">
    <property type="component" value="Unassembled WGS sequence"/>
</dbReference>
<evidence type="ECO:0000313" key="3">
    <source>
        <dbReference type="Proteomes" id="UP000824890"/>
    </source>
</evidence>
<proteinExistence type="predicted"/>
<comment type="caution">
    <text evidence="2">The sequence shown here is derived from an EMBL/GenBank/DDBJ whole genome shotgun (WGS) entry which is preliminary data.</text>
</comment>
<protein>
    <submittedName>
        <fullName evidence="2">Uncharacterized protein</fullName>
    </submittedName>
</protein>